<evidence type="ECO:0000313" key="4">
    <source>
        <dbReference type="Proteomes" id="UP000023152"/>
    </source>
</evidence>
<dbReference type="Pfam" id="PF01926">
    <property type="entry name" value="MMR_HSR1"/>
    <property type="match status" value="1"/>
</dbReference>
<dbReference type="EMBL" id="ASPP01005626">
    <property type="protein sequence ID" value="ETO30197.1"/>
    <property type="molecule type" value="Genomic_DNA"/>
</dbReference>
<accession>X6NY30</accession>
<dbReference type="SUPFAM" id="SSF52540">
    <property type="entry name" value="P-loop containing nucleoside triphosphate hydrolases"/>
    <property type="match status" value="1"/>
</dbReference>
<proteinExistence type="predicted"/>
<dbReference type="Gene3D" id="3.40.50.300">
    <property type="entry name" value="P-loop containing nucleotide triphosphate hydrolases"/>
    <property type="match status" value="2"/>
</dbReference>
<evidence type="ECO:0000256" key="1">
    <source>
        <dbReference type="SAM" id="MobiDB-lite"/>
    </source>
</evidence>
<dbReference type="AlphaFoldDB" id="X6NY30"/>
<keyword evidence="4" id="KW-1185">Reference proteome</keyword>
<evidence type="ECO:0000313" key="3">
    <source>
        <dbReference type="EMBL" id="ETO30197.1"/>
    </source>
</evidence>
<dbReference type="PANTHER" id="PTHR11649:SF13">
    <property type="entry name" value="ENGB-TYPE G DOMAIN-CONTAINING PROTEIN"/>
    <property type="match status" value="1"/>
</dbReference>
<dbReference type="GO" id="GO:0005525">
    <property type="term" value="F:GTP binding"/>
    <property type="evidence" value="ECO:0007669"/>
    <property type="project" value="InterPro"/>
</dbReference>
<comment type="caution">
    <text evidence="3">The sequence shown here is derived from an EMBL/GenBank/DDBJ whole genome shotgun (WGS) entry which is preliminary data.</text>
</comment>
<dbReference type="Proteomes" id="UP000023152">
    <property type="component" value="Unassembled WGS sequence"/>
</dbReference>
<dbReference type="InterPro" id="IPR006073">
    <property type="entry name" value="GTP-bd"/>
</dbReference>
<sequence length="308" mass="35545">MNLSDNFKEIAVSGVSNAGKSSIVNRIMGEKFHHDGLALVSKRPGRTRVAKKKIKIYMYIVHRVYINYYNYLEICNGLDVEFLCVGFYTEIRQYWLKFMREYFTNRTNDHLSQVLLLIDASQCIANVTKFIDNHTSSLTPPASNKETGKQTNQRTNTHTSHNRDESEAENIDETSHFIIDENQLIDHILSRYDKDMISFLDSCYVPFSLVITKIDTLHHAFFEKQWSVLLNAITQVFQESSMIQPYVNVTSSRLGFGITELQCLLGHLSNSFDYIDRLRNPTNYNGIDSILSFNEMSGHLSPYSHNKK</sequence>
<dbReference type="InterPro" id="IPR027417">
    <property type="entry name" value="P-loop_NTPase"/>
</dbReference>
<dbReference type="PANTHER" id="PTHR11649">
    <property type="entry name" value="MSS1/TRME-RELATED GTP-BINDING PROTEIN"/>
    <property type="match status" value="1"/>
</dbReference>
<protein>
    <recommendedName>
        <fullName evidence="2">G domain-containing protein</fullName>
    </recommendedName>
</protein>
<reference evidence="3 4" key="1">
    <citation type="journal article" date="2013" name="Curr. Biol.">
        <title>The Genome of the Foraminiferan Reticulomyxa filosa.</title>
        <authorList>
            <person name="Glockner G."/>
            <person name="Hulsmann N."/>
            <person name="Schleicher M."/>
            <person name="Noegel A.A."/>
            <person name="Eichinger L."/>
            <person name="Gallinger C."/>
            <person name="Pawlowski J."/>
            <person name="Sierra R."/>
            <person name="Euteneuer U."/>
            <person name="Pillet L."/>
            <person name="Moustafa A."/>
            <person name="Platzer M."/>
            <person name="Groth M."/>
            <person name="Szafranski K."/>
            <person name="Schliwa M."/>
        </authorList>
    </citation>
    <scope>NUCLEOTIDE SEQUENCE [LARGE SCALE GENOMIC DNA]</scope>
</reference>
<organism evidence="3 4">
    <name type="scientific">Reticulomyxa filosa</name>
    <dbReference type="NCBI Taxonomy" id="46433"/>
    <lineage>
        <taxon>Eukaryota</taxon>
        <taxon>Sar</taxon>
        <taxon>Rhizaria</taxon>
        <taxon>Retaria</taxon>
        <taxon>Foraminifera</taxon>
        <taxon>Monothalamids</taxon>
        <taxon>Reticulomyxidae</taxon>
        <taxon>Reticulomyxa</taxon>
    </lineage>
</organism>
<dbReference type="OrthoDB" id="391988at2759"/>
<feature type="region of interest" description="Disordered" evidence="1">
    <location>
        <begin position="136"/>
        <end position="169"/>
    </location>
</feature>
<feature type="compositionally biased region" description="Polar residues" evidence="1">
    <location>
        <begin position="136"/>
        <end position="159"/>
    </location>
</feature>
<name>X6NY30_RETFI</name>
<gene>
    <name evidence="3" type="ORF">RFI_06924</name>
</gene>
<evidence type="ECO:0000259" key="2">
    <source>
        <dbReference type="Pfam" id="PF01926"/>
    </source>
</evidence>
<feature type="domain" description="G" evidence="2">
    <location>
        <begin position="9"/>
        <end position="53"/>
    </location>
</feature>